<dbReference type="Proteomes" id="UP000828251">
    <property type="component" value="Unassembled WGS sequence"/>
</dbReference>
<evidence type="ECO:0000313" key="1">
    <source>
        <dbReference type="EMBL" id="KAH1031500.1"/>
    </source>
</evidence>
<evidence type="ECO:0000313" key="2">
    <source>
        <dbReference type="Proteomes" id="UP000828251"/>
    </source>
</evidence>
<name>A0A9D3U7Z9_9ROSI</name>
<dbReference type="AlphaFoldDB" id="A0A9D3U7Z9"/>
<gene>
    <name evidence="1" type="ORF">J1N35_043674</name>
</gene>
<organism evidence="1 2">
    <name type="scientific">Gossypium stocksii</name>
    <dbReference type="NCBI Taxonomy" id="47602"/>
    <lineage>
        <taxon>Eukaryota</taxon>
        <taxon>Viridiplantae</taxon>
        <taxon>Streptophyta</taxon>
        <taxon>Embryophyta</taxon>
        <taxon>Tracheophyta</taxon>
        <taxon>Spermatophyta</taxon>
        <taxon>Magnoliopsida</taxon>
        <taxon>eudicotyledons</taxon>
        <taxon>Gunneridae</taxon>
        <taxon>Pentapetalae</taxon>
        <taxon>rosids</taxon>
        <taxon>malvids</taxon>
        <taxon>Malvales</taxon>
        <taxon>Malvaceae</taxon>
        <taxon>Malvoideae</taxon>
        <taxon>Gossypium</taxon>
    </lineage>
</organism>
<keyword evidence="2" id="KW-1185">Reference proteome</keyword>
<dbReference type="EMBL" id="JAIQCV010000013">
    <property type="protein sequence ID" value="KAH1031500.1"/>
    <property type="molecule type" value="Genomic_DNA"/>
</dbReference>
<sequence length="211" mass="23030">MECSGENFKVKAEDSVSASRQSGVHEKVVSMNVISGDIVITITLQIVPPGGQYCPTNSTAWRIVSLGGYLHMVRDNLKRAVLSAIEGDNEPKKALPKLGLIVNGVEAKRVKKNEKKGIKLVHIRENLGKLGLSVSELSKKIKMVNSKEVPTVGVAQGVELQIGQWKGKEDFELTEDVHYGKNIDLVDQSAKETSLEMLKVRKSGDANLAVR</sequence>
<comment type="caution">
    <text evidence="1">The sequence shown here is derived from an EMBL/GenBank/DDBJ whole genome shotgun (WGS) entry which is preliminary data.</text>
</comment>
<protein>
    <submittedName>
        <fullName evidence="1">Uncharacterized protein</fullName>
    </submittedName>
</protein>
<accession>A0A9D3U7Z9</accession>
<reference evidence="1 2" key="1">
    <citation type="journal article" date="2021" name="Plant Biotechnol. J.">
        <title>Multi-omics assisted identification of the key and species-specific regulatory components of drought-tolerant mechanisms in Gossypium stocksii.</title>
        <authorList>
            <person name="Yu D."/>
            <person name="Ke L."/>
            <person name="Zhang D."/>
            <person name="Wu Y."/>
            <person name="Sun Y."/>
            <person name="Mei J."/>
            <person name="Sun J."/>
            <person name="Sun Y."/>
        </authorList>
    </citation>
    <scope>NUCLEOTIDE SEQUENCE [LARGE SCALE GENOMIC DNA]</scope>
    <source>
        <strain evidence="2">cv. E1</strain>
        <tissue evidence="1">Leaf</tissue>
    </source>
</reference>
<proteinExistence type="predicted"/>